<dbReference type="EC" id="2.3.1.-" evidence="2"/>
<evidence type="ECO:0000313" key="2">
    <source>
        <dbReference type="EMBL" id="MCK7615281.1"/>
    </source>
</evidence>
<name>A0ABT0H0Z4_9HYPH</name>
<keyword evidence="2" id="KW-0808">Transferase</keyword>
<feature type="domain" description="N-acetyltransferase" evidence="1">
    <location>
        <begin position="22"/>
        <end position="176"/>
    </location>
</feature>
<evidence type="ECO:0000259" key="1">
    <source>
        <dbReference type="PROSITE" id="PS51186"/>
    </source>
</evidence>
<reference evidence="2" key="1">
    <citation type="submission" date="2022-04" db="EMBL/GenBank/DDBJ databases">
        <title>Roseibium sp. CAU 1639 isolated from mud.</title>
        <authorList>
            <person name="Kim W."/>
        </authorList>
    </citation>
    <scope>NUCLEOTIDE SEQUENCE</scope>
    <source>
        <strain evidence="2">CAU 1639</strain>
    </source>
</reference>
<dbReference type="InterPro" id="IPR000182">
    <property type="entry name" value="GNAT_dom"/>
</dbReference>
<accession>A0ABT0H0Z4</accession>
<comment type="caution">
    <text evidence="2">The sequence shown here is derived from an EMBL/GenBank/DDBJ whole genome shotgun (WGS) entry which is preliminary data.</text>
</comment>
<dbReference type="Gene3D" id="3.40.630.30">
    <property type="match status" value="1"/>
</dbReference>
<evidence type="ECO:0000313" key="3">
    <source>
        <dbReference type="Proteomes" id="UP001431221"/>
    </source>
</evidence>
<dbReference type="RefSeq" id="WP_248158467.1">
    <property type="nucleotide sequence ID" value="NZ_JALNMJ010000023.1"/>
</dbReference>
<keyword evidence="3" id="KW-1185">Reference proteome</keyword>
<protein>
    <submittedName>
        <fullName evidence="2">GNAT family N-acetyltransferase</fullName>
        <ecNumber evidence="2">2.3.1.-</ecNumber>
    </submittedName>
</protein>
<dbReference type="EMBL" id="JALNMJ010000023">
    <property type="protein sequence ID" value="MCK7615281.1"/>
    <property type="molecule type" value="Genomic_DNA"/>
</dbReference>
<keyword evidence="2" id="KW-0012">Acyltransferase</keyword>
<dbReference type="Pfam" id="PF00583">
    <property type="entry name" value="Acetyltransf_1"/>
    <property type="match status" value="1"/>
</dbReference>
<dbReference type="GO" id="GO:0016746">
    <property type="term" value="F:acyltransferase activity"/>
    <property type="evidence" value="ECO:0007669"/>
    <property type="project" value="UniProtKB-KW"/>
</dbReference>
<sequence length="176" mass="19089">MTRWTAFGPVSGVHTWCFETFMIVRPAESADATAMSRILSEILESWQSDRPGDPDHVRAYYIEHPDSLACTVAVAPNGRLKGFQSLKLARQGNAYDLPAGWGVIGTYVSLCSGRKGVGSLLFSQTLEAAKRAGLSRIDATIGKSNLAGRGYYSALGFRTWRDLPTATGKCLTLTPE</sequence>
<dbReference type="Proteomes" id="UP001431221">
    <property type="component" value="Unassembled WGS sequence"/>
</dbReference>
<gene>
    <name evidence="2" type="ORF">M0H32_24200</name>
</gene>
<dbReference type="SUPFAM" id="SSF55729">
    <property type="entry name" value="Acyl-CoA N-acyltransferases (Nat)"/>
    <property type="match status" value="1"/>
</dbReference>
<proteinExistence type="predicted"/>
<dbReference type="InterPro" id="IPR016181">
    <property type="entry name" value="Acyl_CoA_acyltransferase"/>
</dbReference>
<organism evidence="2 3">
    <name type="scientific">Roseibium sediminicola</name>
    <dbReference type="NCBI Taxonomy" id="2933272"/>
    <lineage>
        <taxon>Bacteria</taxon>
        <taxon>Pseudomonadati</taxon>
        <taxon>Pseudomonadota</taxon>
        <taxon>Alphaproteobacteria</taxon>
        <taxon>Hyphomicrobiales</taxon>
        <taxon>Stappiaceae</taxon>
        <taxon>Roseibium</taxon>
    </lineage>
</organism>
<dbReference type="PROSITE" id="PS51186">
    <property type="entry name" value="GNAT"/>
    <property type="match status" value="1"/>
</dbReference>